<accession>A0ABW6NA89</accession>
<feature type="coiled-coil region" evidence="1">
    <location>
        <begin position="2"/>
        <end position="57"/>
    </location>
</feature>
<keyword evidence="3" id="KW-1185">Reference proteome</keyword>
<dbReference type="EMBL" id="JBIAJP010000021">
    <property type="protein sequence ID" value="MFF0009527.1"/>
    <property type="molecule type" value="Genomic_DNA"/>
</dbReference>
<dbReference type="RefSeq" id="WP_389835413.1">
    <property type="nucleotide sequence ID" value="NZ_JBIAJP010000021.1"/>
</dbReference>
<keyword evidence="1" id="KW-0175">Coiled coil</keyword>
<proteinExistence type="predicted"/>
<evidence type="ECO:0000313" key="3">
    <source>
        <dbReference type="Proteomes" id="UP001601422"/>
    </source>
</evidence>
<organism evidence="2 3">
    <name type="scientific">Streptomyces tibetensis</name>
    <dbReference type="NCBI Taxonomy" id="2382123"/>
    <lineage>
        <taxon>Bacteria</taxon>
        <taxon>Bacillati</taxon>
        <taxon>Actinomycetota</taxon>
        <taxon>Actinomycetes</taxon>
        <taxon>Kitasatosporales</taxon>
        <taxon>Streptomycetaceae</taxon>
        <taxon>Streptomyces</taxon>
    </lineage>
</organism>
<gene>
    <name evidence="2" type="ORF">ACFYQT_39735</name>
</gene>
<evidence type="ECO:0000313" key="2">
    <source>
        <dbReference type="EMBL" id="MFF0009527.1"/>
    </source>
</evidence>
<name>A0ABW6NA89_9ACTN</name>
<sequence length="126" mass="14192">MDASVEEQIRNAQAELADIKRELTKYVLVPKWEYELMEQQRQRAEAAEAELKQLKTALAEPIPARWDGTVIHPHHPNGDLDDQTIVCCLADDGTKRPIGLFLDDEHREALGLQLVDPRGDQAVGAR</sequence>
<comment type="caution">
    <text evidence="2">The sequence shown here is derived from an EMBL/GenBank/DDBJ whole genome shotgun (WGS) entry which is preliminary data.</text>
</comment>
<dbReference type="Proteomes" id="UP001601422">
    <property type="component" value="Unassembled WGS sequence"/>
</dbReference>
<protein>
    <submittedName>
        <fullName evidence="2">Uncharacterized protein</fullName>
    </submittedName>
</protein>
<reference evidence="2 3" key="1">
    <citation type="submission" date="2024-10" db="EMBL/GenBank/DDBJ databases">
        <title>The Natural Products Discovery Center: Release of the First 8490 Sequenced Strains for Exploring Actinobacteria Biosynthetic Diversity.</title>
        <authorList>
            <person name="Kalkreuter E."/>
            <person name="Kautsar S.A."/>
            <person name="Yang D."/>
            <person name="Bader C.D."/>
            <person name="Teijaro C.N."/>
            <person name="Fluegel L."/>
            <person name="Davis C.M."/>
            <person name="Simpson J.R."/>
            <person name="Lauterbach L."/>
            <person name="Steele A.D."/>
            <person name="Gui C."/>
            <person name="Meng S."/>
            <person name="Li G."/>
            <person name="Viehrig K."/>
            <person name="Ye F."/>
            <person name="Su P."/>
            <person name="Kiefer A.F."/>
            <person name="Nichols A."/>
            <person name="Cepeda A.J."/>
            <person name="Yan W."/>
            <person name="Fan B."/>
            <person name="Jiang Y."/>
            <person name="Adhikari A."/>
            <person name="Zheng C.-J."/>
            <person name="Schuster L."/>
            <person name="Cowan T.M."/>
            <person name="Smanski M.J."/>
            <person name="Chevrette M.G."/>
            <person name="De Carvalho L.P.S."/>
            <person name="Shen B."/>
        </authorList>
    </citation>
    <scope>NUCLEOTIDE SEQUENCE [LARGE SCALE GENOMIC DNA]</scope>
    <source>
        <strain evidence="2 3">NPDC005497</strain>
    </source>
</reference>
<evidence type="ECO:0000256" key="1">
    <source>
        <dbReference type="SAM" id="Coils"/>
    </source>
</evidence>